<keyword evidence="3" id="KW-0539">Nucleus</keyword>
<dbReference type="InterPro" id="IPR024642">
    <property type="entry name" value="SUZ-C"/>
</dbReference>
<dbReference type="PANTHER" id="PTHR22792">
    <property type="entry name" value="LUPUS LA PROTEIN-RELATED"/>
    <property type="match status" value="1"/>
</dbReference>
<dbReference type="Pfam" id="PF05383">
    <property type="entry name" value="La"/>
    <property type="match status" value="1"/>
</dbReference>
<evidence type="ECO:0000256" key="2">
    <source>
        <dbReference type="ARBA" id="ARBA00022884"/>
    </source>
</evidence>
<feature type="non-terminal residue" evidence="8">
    <location>
        <position position="503"/>
    </location>
</feature>
<dbReference type="GO" id="GO:0003729">
    <property type="term" value="F:mRNA binding"/>
    <property type="evidence" value="ECO:0007669"/>
    <property type="project" value="TreeGrafter"/>
</dbReference>
<keyword evidence="2 4" id="KW-0694">RNA-binding</keyword>
<feature type="region of interest" description="Disordered" evidence="5">
    <location>
        <begin position="369"/>
        <end position="397"/>
    </location>
</feature>
<name>A0A8J7NVG6_ATRSP</name>
<dbReference type="SUPFAM" id="SSF54928">
    <property type="entry name" value="RNA-binding domain, RBD"/>
    <property type="match status" value="1"/>
</dbReference>
<dbReference type="EMBL" id="JAAWVO010039630">
    <property type="protein sequence ID" value="MBN3318361.1"/>
    <property type="molecule type" value="Genomic_DNA"/>
</dbReference>
<feature type="region of interest" description="Disordered" evidence="5">
    <location>
        <begin position="330"/>
        <end position="354"/>
    </location>
</feature>
<dbReference type="PROSITE" id="PS50961">
    <property type="entry name" value="HTH_LA"/>
    <property type="match status" value="1"/>
</dbReference>
<accession>A0A8J7NVG6</accession>
<dbReference type="GO" id="GO:0006396">
    <property type="term" value="P:RNA processing"/>
    <property type="evidence" value="ECO:0007669"/>
    <property type="project" value="InterPro"/>
</dbReference>
<protein>
    <submittedName>
        <fullName evidence="8">LARP6 protein</fullName>
    </submittedName>
</protein>
<feature type="compositionally biased region" description="Low complexity" evidence="5">
    <location>
        <begin position="374"/>
        <end position="392"/>
    </location>
</feature>
<keyword evidence="9" id="KW-1185">Reference proteome</keyword>
<dbReference type="FunFam" id="1.10.10.10:FF:000158">
    <property type="entry name" value="La ribonucleoprotein domain family member 7"/>
    <property type="match status" value="1"/>
</dbReference>
<dbReference type="SUPFAM" id="SSF46785">
    <property type="entry name" value="Winged helix' DNA-binding domain"/>
    <property type="match status" value="1"/>
</dbReference>
<feature type="domain" description="HTH La-type RNA-binding" evidence="6">
    <location>
        <begin position="99"/>
        <end position="190"/>
    </location>
</feature>
<dbReference type="AlphaFoldDB" id="A0A8J7NVG6"/>
<gene>
    <name evidence="8" type="primary">Larp6_2</name>
    <name evidence="8" type="ORF">GTO95_0015458</name>
</gene>
<evidence type="ECO:0000259" key="7">
    <source>
        <dbReference type="PROSITE" id="PS51938"/>
    </source>
</evidence>
<feature type="domain" description="SUZ-C" evidence="7">
    <location>
        <begin position="435"/>
        <end position="495"/>
    </location>
</feature>
<evidence type="ECO:0000256" key="5">
    <source>
        <dbReference type="SAM" id="MobiDB-lite"/>
    </source>
</evidence>
<feature type="non-terminal residue" evidence="8">
    <location>
        <position position="1"/>
    </location>
</feature>
<dbReference type="PANTHER" id="PTHR22792:SF71">
    <property type="entry name" value="LA-RELATED PROTEIN 6"/>
    <property type="match status" value="1"/>
</dbReference>
<reference evidence="8" key="1">
    <citation type="journal article" date="2021" name="Cell">
        <title>Tracing the genetic footprints of vertebrate landing in non-teleost ray-finned fishes.</title>
        <authorList>
            <person name="Bi X."/>
            <person name="Wang K."/>
            <person name="Yang L."/>
            <person name="Pan H."/>
            <person name="Jiang H."/>
            <person name="Wei Q."/>
            <person name="Fang M."/>
            <person name="Yu H."/>
            <person name="Zhu C."/>
            <person name="Cai Y."/>
            <person name="He Y."/>
            <person name="Gan X."/>
            <person name="Zeng H."/>
            <person name="Yu D."/>
            <person name="Zhu Y."/>
            <person name="Jiang H."/>
            <person name="Qiu Q."/>
            <person name="Yang H."/>
            <person name="Zhang Y.E."/>
            <person name="Wang W."/>
            <person name="Zhu M."/>
            <person name="He S."/>
            <person name="Zhang G."/>
        </authorList>
    </citation>
    <scope>NUCLEOTIDE SEQUENCE</scope>
    <source>
        <strain evidence="8">Allg_001</strain>
    </source>
</reference>
<dbReference type="InterPro" id="IPR002344">
    <property type="entry name" value="Lupus_La"/>
</dbReference>
<dbReference type="CDD" id="cd08033">
    <property type="entry name" value="LARP_6"/>
    <property type="match status" value="1"/>
</dbReference>
<comment type="subcellular location">
    <subcellularLocation>
        <location evidence="1">Nucleus</location>
    </subcellularLocation>
</comment>
<dbReference type="SMART" id="SM00715">
    <property type="entry name" value="LA"/>
    <property type="match status" value="1"/>
</dbReference>
<dbReference type="InterPro" id="IPR006630">
    <property type="entry name" value="La_HTH"/>
</dbReference>
<dbReference type="PROSITE" id="PS51938">
    <property type="entry name" value="SUZ_C"/>
    <property type="match status" value="1"/>
</dbReference>
<organism evidence="8 9">
    <name type="scientific">Atractosteus spatula</name>
    <name type="common">Alligator gar</name>
    <name type="synonym">Lepisosteus spatula</name>
    <dbReference type="NCBI Taxonomy" id="7917"/>
    <lineage>
        <taxon>Eukaryota</taxon>
        <taxon>Metazoa</taxon>
        <taxon>Chordata</taxon>
        <taxon>Craniata</taxon>
        <taxon>Vertebrata</taxon>
        <taxon>Euteleostomi</taxon>
        <taxon>Actinopterygii</taxon>
        <taxon>Neopterygii</taxon>
        <taxon>Holostei</taxon>
        <taxon>Semionotiformes</taxon>
        <taxon>Lepisosteidae</taxon>
        <taxon>Atractosteus</taxon>
    </lineage>
</organism>
<evidence type="ECO:0000256" key="1">
    <source>
        <dbReference type="ARBA" id="ARBA00004123"/>
    </source>
</evidence>
<evidence type="ECO:0000256" key="4">
    <source>
        <dbReference type="PROSITE-ProRule" id="PRU00332"/>
    </source>
</evidence>
<evidence type="ECO:0000313" key="8">
    <source>
        <dbReference type="EMBL" id="MBN3318361.1"/>
    </source>
</evidence>
<evidence type="ECO:0000313" key="9">
    <source>
        <dbReference type="Proteomes" id="UP000736164"/>
    </source>
</evidence>
<dbReference type="PRINTS" id="PR00302">
    <property type="entry name" value="LUPUSLA"/>
</dbReference>
<dbReference type="Gene3D" id="1.10.10.10">
    <property type="entry name" value="Winged helix-like DNA-binding domain superfamily/Winged helix DNA-binding domain"/>
    <property type="match status" value="1"/>
</dbReference>
<dbReference type="GO" id="GO:1990904">
    <property type="term" value="C:ribonucleoprotein complex"/>
    <property type="evidence" value="ECO:0007669"/>
    <property type="project" value="InterPro"/>
</dbReference>
<dbReference type="GO" id="GO:0005634">
    <property type="term" value="C:nucleus"/>
    <property type="evidence" value="ECO:0007669"/>
    <property type="project" value="UniProtKB-SubCell"/>
</dbReference>
<dbReference type="InterPro" id="IPR036390">
    <property type="entry name" value="WH_DNA-bd_sf"/>
</dbReference>
<dbReference type="InterPro" id="IPR036388">
    <property type="entry name" value="WH-like_DNA-bd_sf"/>
</dbReference>
<evidence type="ECO:0000256" key="3">
    <source>
        <dbReference type="ARBA" id="ARBA00023242"/>
    </source>
</evidence>
<dbReference type="InterPro" id="IPR035979">
    <property type="entry name" value="RBD_domain_sf"/>
</dbReference>
<proteinExistence type="predicted"/>
<comment type="caution">
    <text evidence="8">The sequence shown here is derived from an EMBL/GenBank/DDBJ whole genome shotgun (WGS) entry which is preliminary data.</text>
</comment>
<dbReference type="Proteomes" id="UP000736164">
    <property type="component" value="Unassembled WGS sequence"/>
</dbReference>
<sequence length="503" mass="56039">MDRLCCRVSPLDPLSLTQPPLYYDMENLIGKMGKSVPLIINDNVNAKWNRFQETAYIADTDGESSLRNRPTTNFFFDEGFSDNAFENDNEDDAELDEWTPPDSDLIQKMVSQIEYYLSDENLVKDAFLLKHVKRNKMGYVNIKLLTSFKKMKHFTKDWRVTAFALRHSANLELNEEGNKVRRKVPVPESLLTQVPSRVLLVWNLPDAATIDDPSTLKRNSIESAVVILGAFGTISTLRIIRPGKDLPTEIRKYAYKYPELGSKECVLVEYEDLEAAGKAYHELSGAHSTMKVLLVGKGSRKKASAEASAIEDRAIAKGTTALGRRMEQLQNGGEDSSAYSSFESECTPSSPMPTQQLYQSQVLSPYSNLLLGMSPRSNPRSSSWSSPRSSPRILQPAPAVHRVSPLLASEVWKSPETSPELCRRYLDYSSDGSSNPGSPWVQRRKLAAARASSLEGSPRQSPLVLKRVLNGESLPPGVIRFPHGPDGTKGFHNSIGRGKLIFK</sequence>
<dbReference type="InterPro" id="IPR045180">
    <property type="entry name" value="La_dom_prot"/>
</dbReference>
<evidence type="ECO:0000259" key="6">
    <source>
        <dbReference type="PROSITE" id="PS50961"/>
    </source>
</evidence>